<gene>
    <name evidence="3" type="ORF">FHX49_002386</name>
</gene>
<organism evidence="3 4">
    <name type="scientific">Microbacterium endophyticum</name>
    <dbReference type="NCBI Taxonomy" id="1526412"/>
    <lineage>
        <taxon>Bacteria</taxon>
        <taxon>Bacillati</taxon>
        <taxon>Actinomycetota</taxon>
        <taxon>Actinomycetes</taxon>
        <taxon>Micrococcales</taxon>
        <taxon>Microbacteriaceae</taxon>
        <taxon>Microbacterium</taxon>
    </lineage>
</organism>
<dbReference type="SMART" id="SM00464">
    <property type="entry name" value="LON"/>
    <property type="match status" value="1"/>
</dbReference>
<dbReference type="Pfam" id="PF02190">
    <property type="entry name" value="LON_substr_bdg"/>
    <property type="match status" value="1"/>
</dbReference>
<dbReference type="RefSeq" id="WP_165138423.1">
    <property type="nucleotide sequence ID" value="NZ_CP049255.1"/>
</dbReference>
<evidence type="ECO:0000313" key="3">
    <source>
        <dbReference type="EMBL" id="MBB2976800.1"/>
    </source>
</evidence>
<feature type="region of interest" description="Disordered" evidence="1">
    <location>
        <begin position="220"/>
        <end position="243"/>
    </location>
</feature>
<dbReference type="InterPro" id="IPR046336">
    <property type="entry name" value="Lon_prtase_N_sf"/>
</dbReference>
<dbReference type="SUPFAM" id="SSF88697">
    <property type="entry name" value="PUA domain-like"/>
    <property type="match status" value="1"/>
</dbReference>
<dbReference type="EMBL" id="JACHWQ010000008">
    <property type="protein sequence ID" value="MBB2976800.1"/>
    <property type="molecule type" value="Genomic_DNA"/>
</dbReference>
<dbReference type="Gene3D" id="2.30.130.40">
    <property type="entry name" value="LON domain-like"/>
    <property type="match status" value="1"/>
</dbReference>
<comment type="caution">
    <text evidence="3">The sequence shown here is derived from an EMBL/GenBank/DDBJ whole genome shotgun (WGS) entry which is preliminary data.</text>
</comment>
<dbReference type="AlphaFoldDB" id="A0A7W4V4R6"/>
<proteinExistence type="predicted"/>
<dbReference type="PANTHER" id="PTHR46732">
    <property type="entry name" value="ATP-DEPENDENT PROTEASE LA (LON) DOMAIN PROTEIN"/>
    <property type="match status" value="1"/>
</dbReference>
<dbReference type="InterPro" id="IPR015947">
    <property type="entry name" value="PUA-like_sf"/>
</dbReference>
<evidence type="ECO:0000256" key="1">
    <source>
        <dbReference type="SAM" id="MobiDB-lite"/>
    </source>
</evidence>
<feature type="domain" description="Lon N-terminal" evidence="2">
    <location>
        <begin position="1"/>
        <end position="199"/>
    </location>
</feature>
<dbReference type="PANTHER" id="PTHR46732:SF8">
    <property type="entry name" value="ATP-DEPENDENT PROTEASE LA (LON) DOMAIN PROTEIN"/>
    <property type="match status" value="1"/>
</dbReference>
<evidence type="ECO:0000259" key="2">
    <source>
        <dbReference type="PROSITE" id="PS51787"/>
    </source>
</evidence>
<feature type="compositionally biased region" description="Acidic residues" evidence="1">
    <location>
        <begin position="224"/>
        <end position="243"/>
    </location>
</feature>
<dbReference type="Proteomes" id="UP000529310">
    <property type="component" value="Unassembled WGS sequence"/>
</dbReference>
<dbReference type="PROSITE" id="PS51787">
    <property type="entry name" value="LON_N"/>
    <property type="match status" value="1"/>
</dbReference>
<evidence type="ECO:0000313" key="4">
    <source>
        <dbReference type="Proteomes" id="UP000529310"/>
    </source>
</evidence>
<sequence length="243" mass="26604">MAQVAMFPLSTVLMPHMPLTVRIFEERYQRMLGALLEAEPPAEPHFGVVLIERGHESGGNDRRFSLGTMARIERVVSAGPGDFVIFAHGTHRVNVLSWDEEAPYPRARVSEIAELPWSPTLEPLRAEAERVVRRVLTRASEFADVGWDPAIELSDGPVASSWQLAGIAPIPDIDRMGLLQSASLAELLTGVIALTRDAEPALTSARADSEFADAVAQLLRETEADTEPDSGERGDPEDDSDRE</sequence>
<protein>
    <recommendedName>
        <fullName evidence="2">Lon N-terminal domain-containing protein</fullName>
    </recommendedName>
</protein>
<reference evidence="3 4" key="1">
    <citation type="submission" date="2020-08" db="EMBL/GenBank/DDBJ databases">
        <title>Sequencing the genomes of 1000 actinobacteria strains.</title>
        <authorList>
            <person name="Klenk H.-P."/>
        </authorList>
    </citation>
    <scope>NUCLEOTIDE SEQUENCE [LARGE SCALE GENOMIC DNA]</scope>
    <source>
        <strain evidence="3 4">DSM 27099</strain>
    </source>
</reference>
<accession>A0A7W4V4R6</accession>
<keyword evidence="4" id="KW-1185">Reference proteome</keyword>
<name>A0A7W4V4R6_9MICO</name>
<dbReference type="InterPro" id="IPR003111">
    <property type="entry name" value="Lon_prtase_N"/>
</dbReference>